<dbReference type="OrthoDB" id="977752at2"/>
<dbReference type="EMBL" id="QRAO01000005">
    <property type="protein sequence ID" value="RDK84337.1"/>
    <property type="molecule type" value="Genomic_DNA"/>
</dbReference>
<keyword evidence="2" id="KW-0081">Bacteriolytic enzyme</keyword>
<dbReference type="GO" id="GO:0031640">
    <property type="term" value="P:killing of cells of another organism"/>
    <property type="evidence" value="ECO:0007669"/>
    <property type="project" value="UniProtKB-KW"/>
</dbReference>
<keyword evidence="3 6" id="KW-0378">Hydrolase</keyword>
<sequence length="275" mass="31432">MYKKLVLLLLVIVTMGACTSKKRVVSSKKRPKKERVVIEKKNEDTPAETPKTIIVTPAPNASYAEVVQAYINNYRQIAQEEMAQYGIPASITLAQGILESGAGRGELTKKANNHFGIKCHGWKGDKVYHDDDEAQECFRKYNDPKYSFRDHSLFLTQRSRYQNLFKLRKDDYKGWAKGLKKAGYATDPKYPDKLISIIERYDLDEYDDVVLGKKRGTKTDVAEKIATHTVKKGDTLYNIARRYNITVETLKKYNGLTNNTISIGQELYLHPVKNQ</sequence>
<dbReference type="InterPro" id="IPR051056">
    <property type="entry name" value="Glycosyl_Hydrolase_73"/>
</dbReference>
<dbReference type="GO" id="GO:0004040">
    <property type="term" value="F:amidase activity"/>
    <property type="evidence" value="ECO:0007669"/>
    <property type="project" value="InterPro"/>
</dbReference>
<dbReference type="PANTHER" id="PTHR33308:SF9">
    <property type="entry name" value="PEPTIDOGLYCAN HYDROLASE FLGJ"/>
    <property type="match status" value="1"/>
</dbReference>
<protein>
    <recommendedName>
        <fullName evidence="4">Peptidoglycan hydrolase</fullName>
    </recommendedName>
</protein>
<dbReference type="SMART" id="SM00257">
    <property type="entry name" value="LysM"/>
    <property type="match status" value="1"/>
</dbReference>
<dbReference type="FunFam" id="1.10.530.10:FF:000060">
    <property type="entry name" value="Predicted protein"/>
    <property type="match status" value="1"/>
</dbReference>
<dbReference type="CDD" id="cd00118">
    <property type="entry name" value="LysM"/>
    <property type="match status" value="1"/>
</dbReference>
<reference evidence="6 7" key="1">
    <citation type="submission" date="2018-07" db="EMBL/GenBank/DDBJ databases">
        <title>Genomic Encyclopedia of Type Strains, Phase IV (KMG-IV): sequencing the most valuable type-strain genomes for metagenomic binning, comparative biology and taxonomic classification.</title>
        <authorList>
            <person name="Goeker M."/>
        </authorList>
    </citation>
    <scope>NUCLEOTIDE SEQUENCE [LARGE SCALE GENOMIC DNA]</scope>
    <source>
        <strain evidence="6 7">DSM 101478</strain>
    </source>
</reference>
<evidence type="ECO:0000313" key="7">
    <source>
        <dbReference type="Proteomes" id="UP000255317"/>
    </source>
</evidence>
<evidence type="ECO:0000259" key="5">
    <source>
        <dbReference type="PROSITE" id="PS51782"/>
    </source>
</evidence>
<keyword evidence="1" id="KW-0929">Antimicrobial</keyword>
<gene>
    <name evidence="6" type="ORF">C8D94_105183</name>
</gene>
<dbReference type="Proteomes" id="UP000255317">
    <property type="component" value="Unassembled WGS sequence"/>
</dbReference>
<dbReference type="PROSITE" id="PS51782">
    <property type="entry name" value="LYSM"/>
    <property type="match status" value="1"/>
</dbReference>
<dbReference type="InterPro" id="IPR018392">
    <property type="entry name" value="LysM"/>
</dbReference>
<evidence type="ECO:0000256" key="2">
    <source>
        <dbReference type="ARBA" id="ARBA00022638"/>
    </source>
</evidence>
<evidence type="ECO:0000256" key="4">
    <source>
        <dbReference type="ARBA" id="ARBA00032108"/>
    </source>
</evidence>
<dbReference type="GO" id="GO:0042742">
    <property type="term" value="P:defense response to bacterium"/>
    <property type="evidence" value="ECO:0007669"/>
    <property type="project" value="UniProtKB-KW"/>
</dbReference>
<dbReference type="Pfam" id="PF01476">
    <property type="entry name" value="LysM"/>
    <property type="match status" value="1"/>
</dbReference>
<dbReference type="InterPro" id="IPR036779">
    <property type="entry name" value="LysM_dom_sf"/>
</dbReference>
<dbReference type="PANTHER" id="PTHR33308">
    <property type="entry name" value="PEPTIDOGLYCAN HYDROLASE FLGJ"/>
    <property type="match status" value="1"/>
</dbReference>
<dbReference type="PROSITE" id="PS51257">
    <property type="entry name" value="PROKAR_LIPOPROTEIN"/>
    <property type="match status" value="1"/>
</dbReference>
<evidence type="ECO:0000256" key="1">
    <source>
        <dbReference type="ARBA" id="ARBA00022529"/>
    </source>
</evidence>
<comment type="caution">
    <text evidence="6">The sequence shown here is derived from an EMBL/GenBank/DDBJ whole genome shotgun (WGS) entry which is preliminary data.</text>
</comment>
<evidence type="ECO:0000313" key="6">
    <source>
        <dbReference type="EMBL" id="RDK84337.1"/>
    </source>
</evidence>
<name>A0A370Q7K5_9FLAO</name>
<organism evidence="6 7">
    <name type="scientific">Marinirhabdus gelatinilytica</name>
    <dbReference type="NCBI Taxonomy" id="1703343"/>
    <lineage>
        <taxon>Bacteria</taxon>
        <taxon>Pseudomonadati</taxon>
        <taxon>Bacteroidota</taxon>
        <taxon>Flavobacteriia</taxon>
        <taxon>Flavobacteriales</taxon>
        <taxon>Flavobacteriaceae</taxon>
    </lineage>
</organism>
<evidence type="ECO:0000256" key="3">
    <source>
        <dbReference type="ARBA" id="ARBA00022801"/>
    </source>
</evidence>
<dbReference type="Gene3D" id="3.10.350.10">
    <property type="entry name" value="LysM domain"/>
    <property type="match status" value="1"/>
</dbReference>
<dbReference type="SMART" id="SM00047">
    <property type="entry name" value="LYZ2"/>
    <property type="match status" value="1"/>
</dbReference>
<dbReference type="RefSeq" id="WP_115124495.1">
    <property type="nucleotide sequence ID" value="NZ_QRAO01000005.1"/>
</dbReference>
<keyword evidence="7" id="KW-1185">Reference proteome</keyword>
<feature type="domain" description="LysM" evidence="5">
    <location>
        <begin position="226"/>
        <end position="269"/>
    </location>
</feature>
<dbReference type="AlphaFoldDB" id="A0A370Q7K5"/>
<accession>A0A370Q7K5</accession>
<proteinExistence type="predicted"/>
<dbReference type="SUPFAM" id="SSF54106">
    <property type="entry name" value="LysM domain"/>
    <property type="match status" value="1"/>
</dbReference>
<dbReference type="Pfam" id="PF01832">
    <property type="entry name" value="Glucosaminidase"/>
    <property type="match status" value="1"/>
</dbReference>
<dbReference type="InterPro" id="IPR002901">
    <property type="entry name" value="MGlyc_endo_b_GlcNAc-like_dom"/>
</dbReference>
<dbReference type="Gene3D" id="1.10.530.10">
    <property type="match status" value="1"/>
</dbReference>